<sequence>MLHRRLKVTAAVAGVALLVAACGGGQGGSAKGSADAADEGTPQAGGSVIYGIENESNGGWCLPESQLAISGIQVARAIYDTLMVPAQSGEMMPFLATSVTPNDTFDRWTIKLRKGVKFHDGTDLTAEVVKNNLDAYRGKYEGRSATLFSFVFDNVDTVKATDPLTVTVTTKTPWPSFPNFLFFEGRIGIMGQSQLDDATNCDKALVGTGPFRKREWKLNNRFVAEKNADYWQTDADGTRLPYLDEITFVSMLNDGDSVESLQMGRYDLMHTSTGEDLERVEALADAGTINVLSTSDFADVTYVMFNESKPPFDNMDARLAVSQAIDRDEFVKLRTAGRQPVASGPFAPGSIGYLKNSGFPAYNLDEAKQHVAAYERETGKQLGFTMLHGGDPGSLTSMELVQSQLAEVGIDMKLTPADQAALIDQVIAGGFDAVFWRNHPGGDPDGQFVWWRSDSPVNFGRYQDPTIDRLLAAGRAEPDAAKRKTIYEDLNRRFAQQAHNVWLMWSAWAVSSQPKVHGILGPDIDGEPPFEGLAVGHPVSGLWVEQ</sequence>
<dbReference type="RefSeq" id="WP_012227914.1">
    <property type="nucleotide sequence ID" value="NZ_HG422565.1"/>
</dbReference>
<dbReference type="AlphaFoldDB" id="R4Z0J6"/>
<dbReference type="Gene3D" id="3.40.190.10">
    <property type="entry name" value="Periplasmic binding protein-like II"/>
    <property type="match status" value="1"/>
</dbReference>
<gene>
    <name evidence="6" type="ORF">BN381_350055</name>
</gene>
<evidence type="ECO:0000259" key="5">
    <source>
        <dbReference type="Pfam" id="PF00496"/>
    </source>
</evidence>
<keyword evidence="7" id="KW-1185">Reference proteome</keyword>
<evidence type="ECO:0000256" key="3">
    <source>
        <dbReference type="ARBA" id="ARBA00022729"/>
    </source>
</evidence>
<keyword evidence="2" id="KW-0813">Transport</keyword>
<dbReference type="eggNOG" id="COG0747">
    <property type="taxonomic scope" value="Bacteria"/>
</dbReference>
<feature type="chain" id="PRO_5039132232" description="Solute-binding protein family 5 domain-containing protein" evidence="4">
    <location>
        <begin position="22"/>
        <end position="546"/>
    </location>
</feature>
<dbReference type="Gene3D" id="3.10.105.10">
    <property type="entry name" value="Dipeptide-binding Protein, Domain 3"/>
    <property type="match status" value="1"/>
</dbReference>
<dbReference type="GO" id="GO:0015833">
    <property type="term" value="P:peptide transport"/>
    <property type="evidence" value="ECO:0007669"/>
    <property type="project" value="TreeGrafter"/>
</dbReference>
<dbReference type="STRING" id="1229780.BN381_350055"/>
<dbReference type="PANTHER" id="PTHR30290">
    <property type="entry name" value="PERIPLASMIC BINDING COMPONENT OF ABC TRANSPORTER"/>
    <property type="match status" value="1"/>
</dbReference>
<dbReference type="CDD" id="cd00995">
    <property type="entry name" value="PBP2_NikA_DppA_OppA_like"/>
    <property type="match status" value="1"/>
</dbReference>
<dbReference type="Proteomes" id="UP000018291">
    <property type="component" value="Unassembled WGS sequence"/>
</dbReference>
<dbReference type="GO" id="GO:0043190">
    <property type="term" value="C:ATP-binding cassette (ABC) transporter complex"/>
    <property type="evidence" value="ECO:0007669"/>
    <property type="project" value="InterPro"/>
</dbReference>
<dbReference type="PROSITE" id="PS51257">
    <property type="entry name" value="PROKAR_LIPOPROTEIN"/>
    <property type="match status" value="1"/>
</dbReference>
<dbReference type="PIRSF" id="PIRSF002741">
    <property type="entry name" value="MppA"/>
    <property type="match status" value="1"/>
</dbReference>
<dbReference type="EMBL" id="CANL01000029">
    <property type="protein sequence ID" value="CCM64195.1"/>
    <property type="molecule type" value="Genomic_DNA"/>
</dbReference>
<evidence type="ECO:0000313" key="7">
    <source>
        <dbReference type="Proteomes" id="UP000018291"/>
    </source>
</evidence>
<dbReference type="InterPro" id="IPR039424">
    <property type="entry name" value="SBP_5"/>
</dbReference>
<dbReference type="InterPro" id="IPR030678">
    <property type="entry name" value="Peptide/Ni-bd"/>
</dbReference>
<feature type="domain" description="Solute-binding protein family 5" evidence="5">
    <location>
        <begin position="91"/>
        <end position="455"/>
    </location>
</feature>
<evidence type="ECO:0000256" key="4">
    <source>
        <dbReference type="SAM" id="SignalP"/>
    </source>
</evidence>
<evidence type="ECO:0000313" key="6">
    <source>
        <dbReference type="EMBL" id="CCM64195.1"/>
    </source>
</evidence>
<keyword evidence="3 4" id="KW-0732">Signal</keyword>
<dbReference type="Pfam" id="PF00496">
    <property type="entry name" value="SBP_bac_5"/>
    <property type="match status" value="1"/>
</dbReference>
<comment type="caution">
    <text evidence="6">The sequence shown here is derived from an EMBL/GenBank/DDBJ whole genome shotgun (WGS) entry which is preliminary data.</text>
</comment>
<name>R4Z0J6_9ACTN</name>
<dbReference type="GO" id="GO:0042597">
    <property type="term" value="C:periplasmic space"/>
    <property type="evidence" value="ECO:0007669"/>
    <property type="project" value="UniProtKB-ARBA"/>
</dbReference>
<dbReference type="HOGENOM" id="CLU_017028_7_3_11"/>
<dbReference type="GO" id="GO:1904680">
    <property type="term" value="F:peptide transmembrane transporter activity"/>
    <property type="evidence" value="ECO:0007669"/>
    <property type="project" value="TreeGrafter"/>
</dbReference>
<evidence type="ECO:0000256" key="2">
    <source>
        <dbReference type="ARBA" id="ARBA00022448"/>
    </source>
</evidence>
<dbReference type="PANTHER" id="PTHR30290:SF9">
    <property type="entry name" value="OLIGOPEPTIDE-BINDING PROTEIN APPA"/>
    <property type="match status" value="1"/>
</dbReference>
<dbReference type="InterPro" id="IPR000914">
    <property type="entry name" value="SBP_5_dom"/>
</dbReference>
<dbReference type="SUPFAM" id="SSF53850">
    <property type="entry name" value="Periplasmic binding protein-like II"/>
    <property type="match status" value="1"/>
</dbReference>
<comment type="similarity">
    <text evidence="1">Belongs to the bacterial solute-binding protein 5 family.</text>
</comment>
<proteinExistence type="inferred from homology"/>
<protein>
    <recommendedName>
        <fullName evidence="5">Solute-binding protein family 5 domain-containing protein</fullName>
    </recommendedName>
</protein>
<accession>R4Z0J6</accession>
<feature type="signal peptide" evidence="4">
    <location>
        <begin position="1"/>
        <end position="21"/>
    </location>
</feature>
<organism evidence="6 7">
    <name type="scientific">Candidatus Neomicrothrix parvicella RN1</name>
    <dbReference type="NCBI Taxonomy" id="1229780"/>
    <lineage>
        <taxon>Bacteria</taxon>
        <taxon>Bacillati</taxon>
        <taxon>Actinomycetota</taxon>
        <taxon>Acidimicrobiia</taxon>
        <taxon>Acidimicrobiales</taxon>
        <taxon>Microthrixaceae</taxon>
        <taxon>Candidatus Neomicrothrix</taxon>
    </lineage>
</organism>
<reference evidence="6 7" key="1">
    <citation type="journal article" date="2013" name="ISME J.">
        <title>Metabolic model for the filamentous 'Candidatus Microthrix parvicella' based on genomic and metagenomic analyses.</title>
        <authorList>
            <person name="Jon McIlroy S."/>
            <person name="Kristiansen R."/>
            <person name="Albertsen M."/>
            <person name="Michael Karst S."/>
            <person name="Rossetti S."/>
            <person name="Lund Nielsen J."/>
            <person name="Tandoi V."/>
            <person name="James Seviour R."/>
            <person name="Nielsen P.H."/>
        </authorList>
    </citation>
    <scope>NUCLEOTIDE SEQUENCE [LARGE SCALE GENOMIC DNA]</scope>
    <source>
        <strain evidence="6 7">RN1</strain>
    </source>
</reference>
<evidence type="ECO:0000256" key="1">
    <source>
        <dbReference type="ARBA" id="ARBA00005695"/>
    </source>
</evidence>